<feature type="active site" description="Nucleophile" evidence="10 11">
    <location>
        <position position="80"/>
    </location>
</feature>
<dbReference type="CDD" id="cd01748">
    <property type="entry name" value="GATase1_IGP_Synthase"/>
    <property type="match status" value="1"/>
</dbReference>
<evidence type="ECO:0000256" key="9">
    <source>
        <dbReference type="ARBA" id="ARBA00049534"/>
    </source>
</evidence>
<comment type="pathway">
    <text evidence="1 10">Amino-acid biosynthesis; L-histidine biosynthesis; L-histidine from 5-phospho-alpha-D-ribose 1-diphosphate: step 5/9.</text>
</comment>
<evidence type="ECO:0000256" key="4">
    <source>
        <dbReference type="ARBA" id="ARBA00022801"/>
    </source>
</evidence>
<dbReference type="Proteomes" id="UP000287527">
    <property type="component" value="Unassembled WGS sequence"/>
</dbReference>
<evidence type="ECO:0000256" key="1">
    <source>
        <dbReference type="ARBA" id="ARBA00005091"/>
    </source>
</evidence>
<evidence type="ECO:0000256" key="11">
    <source>
        <dbReference type="PIRSR" id="PIRSR000495-1"/>
    </source>
</evidence>
<keyword evidence="4 10" id="KW-0378">Hydrolase</keyword>
<dbReference type="RefSeq" id="WP_128388671.1">
    <property type="nucleotide sequence ID" value="NZ_SBII01000002.1"/>
</dbReference>
<dbReference type="GO" id="GO:0016829">
    <property type="term" value="F:lyase activity"/>
    <property type="evidence" value="ECO:0007669"/>
    <property type="project" value="UniProtKB-KW"/>
</dbReference>
<evidence type="ECO:0000256" key="5">
    <source>
        <dbReference type="ARBA" id="ARBA00022962"/>
    </source>
</evidence>
<comment type="function">
    <text evidence="10">IGPS catalyzes the conversion of PRFAR and glutamine to IGP, AICAR and glutamate. The HisH subunit catalyzes the hydrolysis of glutamine to glutamate and ammonia as part of the synthesis of IGP and AICAR. The resulting ammonia molecule is channeled to the active site of HisF.</text>
</comment>
<dbReference type="PROSITE" id="PS51273">
    <property type="entry name" value="GATASE_TYPE_1"/>
    <property type="match status" value="1"/>
</dbReference>
<feature type="active site" evidence="10 11">
    <location>
        <position position="188"/>
    </location>
</feature>
<dbReference type="AlphaFoldDB" id="A0A444HDP4"/>
<name>A0A444HDP4_9FLAO</name>
<dbReference type="GO" id="GO:0000107">
    <property type="term" value="F:imidazoleglycerol-phosphate synthase activity"/>
    <property type="evidence" value="ECO:0007669"/>
    <property type="project" value="UniProtKB-UniRule"/>
</dbReference>
<comment type="caution">
    <text evidence="13">The sequence shown here is derived from an EMBL/GenBank/DDBJ whole genome shotgun (WGS) entry which is preliminary data.</text>
</comment>
<comment type="catalytic activity">
    <reaction evidence="8 10">
        <text>5-[(5-phospho-1-deoxy-D-ribulos-1-ylimino)methylamino]-1-(5-phospho-beta-D-ribosyl)imidazole-4-carboxamide + L-glutamine = D-erythro-1-(imidazol-4-yl)glycerol 3-phosphate + 5-amino-1-(5-phospho-beta-D-ribosyl)imidazole-4-carboxamide + L-glutamate + H(+)</text>
        <dbReference type="Rhea" id="RHEA:24793"/>
        <dbReference type="ChEBI" id="CHEBI:15378"/>
        <dbReference type="ChEBI" id="CHEBI:29985"/>
        <dbReference type="ChEBI" id="CHEBI:58278"/>
        <dbReference type="ChEBI" id="CHEBI:58359"/>
        <dbReference type="ChEBI" id="CHEBI:58475"/>
        <dbReference type="ChEBI" id="CHEBI:58525"/>
        <dbReference type="EC" id="4.3.2.10"/>
    </reaction>
</comment>
<evidence type="ECO:0000256" key="3">
    <source>
        <dbReference type="ARBA" id="ARBA00022605"/>
    </source>
</evidence>
<protein>
    <recommendedName>
        <fullName evidence="10">Imidazole glycerol phosphate synthase subunit HisH</fullName>
        <ecNumber evidence="10">4.3.2.10</ecNumber>
    </recommendedName>
    <alternativeName>
        <fullName evidence="10">IGP synthase glutaminase subunit</fullName>
        <ecNumber evidence="10">3.5.1.2</ecNumber>
    </alternativeName>
    <alternativeName>
        <fullName evidence="10">IGP synthase subunit HisH</fullName>
    </alternativeName>
    <alternativeName>
        <fullName evidence="10">ImGP synthase subunit HisH</fullName>
        <shortName evidence="10">IGPS subunit HisH</shortName>
    </alternativeName>
</protein>
<proteinExistence type="inferred from homology"/>
<accession>A0A444HDP4</accession>
<dbReference type="GO" id="GO:0004359">
    <property type="term" value="F:glutaminase activity"/>
    <property type="evidence" value="ECO:0007669"/>
    <property type="project" value="UniProtKB-EC"/>
</dbReference>
<dbReference type="EC" id="3.5.1.2" evidence="10"/>
<evidence type="ECO:0000256" key="8">
    <source>
        <dbReference type="ARBA" id="ARBA00047838"/>
    </source>
</evidence>
<dbReference type="PANTHER" id="PTHR42701:SF1">
    <property type="entry name" value="IMIDAZOLE GLYCEROL PHOSPHATE SYNTHASE SUBUNIT HISH"/>
    <property type="match status" value="1"/>
</dbReference>
<feature type="active site" evidence="10 11">
    <location>
        <position position="186"/>
    </location>
</feature>
<evidence type="ECO:0000256" key="7">
    <source>
        <dbReference type="ARBA" id="ARBA00023239"/>
    </source>
</evidence>
<evidence type="ECO:0000313" key="13">
    <source>
        <dbReference type="EMBL" id="RWX02399.1"/>
    </source>
</evidence>
<keyword evidence="14" id="KW-1185">Reference proteome</keyword>
<dbReference type="NCBIfam" id="TIGR01855">
    <property type="entry name" value="IMP_synth_hisH"/>
    <property type="match status" value="1"/>
</dbReference>
<keyword evidence="6 10" id="KW-0368">Histidine biosynthesis</keyword>
<dbReference type="OrthoDB" id="9807137at2"/>
<organism evidence="13 14">
    <name type="scientific">Flavobacterium cerinum</name>
    <dbReference type="NCBI Taxonomy" id="2502784"/>
    <lineage>
        <taxon>Bacteria</taxon>
        <taxon>Pseudomonadati</taxon>
        <taxon>Bacteroidota</taxon>
        <taxon>Flavobacteriia</taxon>
        <taxon>Flavobacteriales</taxon>
        <taxon>Flavobacteriaceae</taxon>
        <taxon>Flavobacterium</taxon>
    </lineage>
</organism>
<keyword evidence="5 10" id="KW-0315">Glutamine amidotransferase</keyword>
<comment type="catalytic activity">
    <reaction evidence="9 10">
        <text>L-glutamine + H2O = L-glutamate + NH4(+)</text>
        <dbReference type="Rhea" id="RHEA:15889"/>
        <dbReference type="ChEBI" id="CHEBI:15377"/>
        <dbReference type="ChEBI" id="CHEBI:28938"/>
        <dbReference type="ChEBI" id="CHEBI:29985"/>
        <dbReference type="ChEBI" id="CHEBI:58359"/>
        <dbReference type="EC" id="3.5.1.2"/>
    </reaction>
</comment>
<sequence length="204" mass="22799">MIVIINYGLGNLNAFVNIFKKLDIPVKIATQASDLENATKIVLPGVGAFDHAMAKLNESGMRETLDDLVLNKKLPVIGICVGMQILAKSSDEGVMPGLGYIDGVVRKFDTSNFKQKTRLPHMGWNDIVPKQGHSLFKDLEKVPLYYFLHSYYFECNKSEDAIATADYGVEFVCAVNNENIYGVQFHPEKSHHYGVQLLKNFAEL</sequence>
<dbReference type="Gene3D" id="3.40.50.880">
    <property type="match status" value="1"/>
</dbReference>
<dbReference type="PIRSF" id="PIRSF000495">
    <property type="entry name" value="Amidotransf_hisH"/>
    <property type="match status" value="1"/>
</dbReference>
<dbReference type="UniPathway" id="UPA00031">
    <property type="reaction ID" value="UER00010"/>
</dbReference>
<evidence type="ECO:0000259" key="12">
    <source>
        <dbReference type="Pfam" id="PF00117"/>
    </source>
</evidence>
<keyword evidence="10" id="KW-0963">Cytoplasm</keyword>
<keyword evidence="3 10" id="KW-0028">Amino-acid biosynthesis</keyword>
<feature type="domain" description="Glutamine amidotransferase" evidence="12">
    <location>
        <begin position="4"/>
        <end position="201"/>
    </location>
</feature>
<dbReference type="GO" id="GO:0005737">
    <property type="term" value="C:cytoplasm"/>
    <property type="evidence" value="ECO:0007669"/>
    <property type="project" value="UniProtKB-SubCell"/>
</dbReference>
<evidence type="ECO:0000313" key="14">
    <source>
        <dbReference type="Proteomes" id="UP000287527"/>
    </source>
</evidence>
<dbReference type="InterPro" id="IPR029062">
    <property type="entry name" value="Class_I_gatase-like"/>
</dbReference>
<dbReference type="InterPro" id="IPR010139">
    <property type="entry name" value="Imidazole-glycPsynth_HisH"/>
</dbReference>
<dbReference type="EC" id="4.3.2.10" evidence="10"/>
<gene>
    <name evidence="10 13" type="primary">hisH</name>
    <name evidence="13" type="ORF">EPI11_04020</name>
</gene>
<dbReference type="EMBL" id="SBII01000002">
    <property type="protein sequence ID" value="RWX02399.1"/>
    <property type="molecule type" value="Genomic_DNA"/>
</dbReference>
<evidence type="ECO:0000256" key="10">
    <source>
        <dbReference type="HAMAP-Rule" id="MF_00278"/>
    </source>
</evidence>
<evidence type="ECO:0000256" key="2">
    <source>
        <dbReference type="ARBA" id="ARBA00011152"/>
    </source>
</evidence>
<reference evidence="13 14" key="1">
    <citation type="submission" date="2019-01" db="EMBL/GenBank/DDBJ databases">
        <title>Flavobacterium sp. nov.,isolated from freshwater.</title>
        <authorList>
            <person name="Zhang R."/>
            <person name="Du Z.-J."/>
        </authorList>
    </citation>
    <scope>NUCLEOTIDE SEQUENCE [LARGE SCALE GENOMIC DNA]</scope>
    <source>
        <strain evidence="13 14">1E403</strain>
    </source>
</reference>
<comment type="subcellular location">
    <subcellularLocation>
        <location evidence="10">Cytoplasm</location>
    </subcellularLocation>
</comment>
<evidence type="ECO:0000256" key="6">
    <source>
        <dbReference type="ARBA" id="ARBA00023102"/>
    </source>
</evidence>
<comment type="subunit">
    <text evidence="2 10">Heterodimer of HisH and HisF.</text>
</comment>
<dbReference type="PANTHER" id="PTHR42701">
    <property type="entry name" value="IMIDAZOLE GLYCEROL PHOSPHATE SYNTHASE SUBUNIT HISH"/>
    <property type="match status" value="1"/>
</dbReference>
<keyword evidence="7 10" id="KW-0456">Lyase</keyword>
<dbReference type="HAMAP" id="MF_00278">
    <property type="entry name" value="HisH"/>
    <property type="match status" value="1"/>
</dbReference>
<dbReference type="Pfam" id="PF00117">
    <property type="entry name" value="GATase"/>
    <property type="match status" value="1"/>
</dbReference>
<dbReference type="SUPFAM" id="SSF52317">
    <property type="entry name" value="Class I glutamine amidotransferase-like"/>
    <property type="match status" value="1"/>
</dbReference>
<dbReference type="InterPro" id="IPR017926">
    <property type="entry name" value="GATASE"/>
</dbReference>
<dbReference type="GO" id="GO:0000105">
    <property type="term" value="P:L-histidine biosynthetic process"/>
    <property type="evidence" value="ECO:0007669"/>
    <property type="project" value="UniProtKB-UniRule"/>
</dbReference>